<name>A0A9W4T8Q5_9GLOM</name>
<feature type="non-terminal residue" evidence="1">
    <location>
        <position position="64"/>
    </location>
</feature>
<dbReference type="AlphaFoldDB" id="A0A9W4T8Q5"/>
<evidence type="ECO:0000313" key="2">
    <source>
        <dbReference type="Proteomes" id="UP001153678"/>
    </source>
</evidence>
<dbReference type="EMBL" id="CAMKVN010013873">
    <property type="protein sequence ID" value="CAI2196227.1"/>
    <property type="molecule type" value="Genomic_DNA"/>
</dbReference>
<gene>
    <name evidence="1" type="ORF">FWILDA_LOCUS17472</name>
</gene>
<sequence>LQQKEWLHISPLHNWPYLTYPRSNDWIANILCKWKRIGFSMQTLASESYLVKGEATPIHSLIPS</sequence>
<organism evidence="1 2">
    <name type="scientific">Funneliformis geosporum</name>
    <dbReference type="NCBI Taxonomy" id="1117311"/>
    <lineage>
        <taxon>Eukaryota</taxon>
        <taxon>Fungi</taxon>
        <taxon>Fungi incertae sedis</taxon>
        <taxon>Mucoromycota</taxon>
        <taxon>Glomeromycotina</taxon>
        <taxon>Glomeromycetes</taxon>
        <taxon>Glomerales</taxon>
        <taxon>Glomeraceae</taxon>
        <taxon>Funneliformis</taxon>
    </lineage>
</organism>
<protein>
    <submittedName>
        <fullName evidence="1">10651_t:CDS:1</fullName>
    </submittedName>
</protein>
<proteinExistence type="predicted"/>
<evidence type="ECO:0000313" key="1">
    <source>
        <dbReference type="EMBL" id="CAI2196227.1"/>
    </source>
</evidence>
<feature type="non-terminal residue" evidence="1">
    <location>
        <position position="1"/>
    </location>
</feature>
<dbReference type="Proteomes" id="UP001153678">
    <property type="component" value="Unassembled WGS sequence"/>
</dbReference>
<keyword evidence="2" id="KW-1185">Reference proteome</keyword>
<comment type="caution">
    <text evidence="1">The sequence shown here is derived from an EMBL/GenBank/DDBJ whole genome shotgun (WGS) entry which is preliminary data.</text>
</comment>
<accession>A0A9W4T8Q5</accession>
<reference evidence="1" key="1">
    <citation type="submission" date="2022-08" db="EMBL/GenBank/DDBJ databases">
        <authorList>
            <person name="Kallberg Y."/>
            <person name="Tangrot J."/>
            <person name="Rosling A."/>
        </authorList>
    </citation>
    <scope>NUCLEOTIDE SEQUENCE</scope>
    <source>
        <strain evidence="1">Wild A</strain>
    </source>
</reference>